<evidence type="ECO:0000313" key="1">
    <source>
        <dbReference type="EMBL" id="RKM91963.1"/>
    </source>
</evidence>
<accession>A0A420UWP9</accession>
<evidence type="ECO:0000313" key="2">
    <source>
        <dbReference type="Proteomes" id="UP000028058"/>
    </source>
</evidence>
<protein>
    <submittedName>
        <fullName evidence="1">Three-Cys-motif partner protein TcmP</fullName>
    </submittedName>
</protein>
<proteinExistence type="predicted"/>
<comment type="caution">
    <text evidence="1">The sequence shown here is derived from an EMBL/GenBank/DDBJ whole genome shotgun (WGS) entry which is preliminary data.</text>
</comment>
<dbReference type="Proteomes" id="UP000028058">
    <property type="component" value="Unassembled WGS sequence"/>
</dbReference>
<dbReference type="NCBIfam" id="TIGR04474">
    <property type="entry name" value="tcm_partner"/>
    <property type="match status" value="1"/>
</dbReference>
<gene>
    <name evidence="1" type="primary">tcmP</name>
    <name evidence="1" type="ORF">SFRA_026300</name>
</gene>
<name>A0A420UWP9_9ACTN</name>
<sequence>MSTEGLGCAMSSGTSGTYWADKALPSVFKHELLKRYLPQFGGMTGTQSHDKRVVYLDGYAGEGRYENGEPASAEIALRVASNHKAKHGLTLECFFAESQSKSFDRLQEVVQHYRVAGVQAHAHRGEVDGVLDQVLNSAVREPLFLFLDPCGLVLPQNRLVQVLAQQRRQRWPATELLMNFSMMAVWRLGGHVRSPKGNEKSLQRFDDVCGGTWWREYFADASAAIERDGAAEDAIEAVAAEYARRLAQRTGMLVQSVPVSHSPRKRAVYRLVFATRSPYGLWVFGDTVARARDEWWKTLEMREESEDALFSMASVERPDPKEVESRAVRDVAANLERLLLRTQRPIKLVDHTLEIFGTYYGQVTEPVVRKAVRLLHDQGKTSSNGVGVRKIRDITLHLRKHAV</sequence>
<dbReference type="AlphaFoldDB" id="A0A420UWP9"/>
<organism evidence="1 2">
    <name type="scientific">Streptomyces xinghaiensis</name>
    <dbReference type="NCBI Taxonomy" id="1038928"/>
    <lineage>
        <taxon>Bacteria</taxon>
        <taxon>Bacillati</taxon>
        <taxon>Actinomycetota</taxon>
        <taxon>Actinomycetes</taxon>
        <taxon>Kitasatosporales</taxon>
        <taxon>Streptomycetaceae</taxon>
        <taxon>Streptomyces</taxon>
    </lineage>
</organism>
<dbReference type="EMBL" id="JNAD02000015">
    <property type="protein sequence ID" value="RKM91963.1"/>
    <property type="molecule type" value="Genomic_DNA"/>
</dbReference>
<reference evidence="1 2" key="1">
    <citation type="journal article" date="2014" name="Genome Announc.">
        <title>Draft Genome Sequence of Streptomyces fradiae ATCC 19609, a Strain Highly Sensitive to Antibiotics.</title>
        <authorList>
            <person name="Bekker O.B."/>
            <person name="Klimina K.M."/>
            <person name="Vatlin A.A."/>
            <person name="Zakharevich N.V."/>
            <person name="Kasianov A.S."/>
            <person name="Danilenko V.N."/>
        </authorList>
    </citation>
    <scope>NUCLEOTIDE SEQUENCE [LARGE SCALE GENOMIC DNA]</scope>
    <source>
        <strain evidence="1 2">ATCC 19609</strain>
    </source>
</reference>
<dbReference type="InterPro" id="IPR031009">
    <property type="entry name" value="Tcm_partner"/>
</dbReference>
<keyword evidence="2" id="KW-1185">Reference proteome</keyword>